<keyword evidence="2" id="KW-1185">Reference proteome</keyword>
<feature type="non-terminal residue" evidence="1">
    <location>
        <position position="1"/>
    </location>
</feature>
<reference evidence="1" key="1">
    <citation type="submission" date="2023-11" db="EMBL/GenBank/DDBJ databases">
        <authorList>
            <person name="De Vega J J."/>
            <person name="De Vega J J."/>
        </authorList>
    </citation>
    <scope>NUCLEOTIDE SEQUENCE</scope>
</reference>
<name>A0AAD2K5L8_9AGAR</name>
<evidence type="ECO:0000313" key="2">
    <source>
        <dbReference type="Proteomes" id="UP001295794"/>
    </source>
</evidence>
<organism evidence="1 2">
    <name type="scientific">Mycena citricolor</name>
    <dbReference type="NCBI Taxonomy" id="2018698"/>
    <lineage>
        <taxon>Eukaryota</taxon>
        <taxon>Fungi</taxon>
        <taxon>Dikarya</taxon>
        <taxon>Basidiomycota</taxon>
        <taxon>Agaricomycotina</taxon>
        <taxon>Agaricomycetes</taxon>
        <taxon>Agaricomycetidae</taxon>
        <taxon>Agaricales</taxon>
        <taxon>Marasmiineae</taxon>
        <taxon>Mycenaceae</taxon>
        <taxon>Mycena</taxon>
    </lineage>
</organism>
<dbReference type="AlphaFoldDB" id="A0AAD2K5L8"/>
<protein>
    <submittedName>
        <fullName evidence="1">Uncharacterized protein</fullName>
    </submittedName>
</protein>
<dbReference type="EMBL" id="CAVNYO010000440">
    <property type="protein sequence ID" value="CAK5280091.1"/>
    <property type="molecule type" value="Genomic_DNA"/>
</dbReference>
<feature type="non-terminal residue" evidence="1">
    <location>
        <position position="77"/>
    </location>
</feature>
<proteinExistence type="predicted"/>
<dbReference type="Proteomes" id="UP001295794">
    <property type="component" value="Unassembled WGS sequence"/>
</dbReference>
<accession>A0AAD2K5L8</accession>
<evidence type="ECO:0000313" key="1">
    <source>
        <dbReference type="EMBL" id="CAK5280091.1"/>
    </source>
</evidence>
<gene>
    <name evidence="1" type="ORF">MYCIT1_LOCUS30520</name>
</gene>
<sequence length="77" mass="8789">YHLIVRNLLLPPLLRSCVEPKGLVLETNIRFLSPHMLHGPEEIRDILETCLTLVEMLDSERQPTGQNVSHMCLLSSK</sequence>
<comment type="caution">
    <text evidence="1">The sequence shown here is derived from an EMBL/GenBank/DDBJ whole genome shotgun (WGS) entry which is preliminary data.</text>
</comment>